<dbReference type="Proteomes" id="UP000015106">
    <property type="component" value="Chromosome 5"/>
</dbReference>
<keyword evidence="2" id="KW-1185">Reference proteome</keyword>
<accession>A0A8R7UGE1</accession>
<sequence length="55" mass="5856">MAPSAASSGRWRLRMGCCDRGSTLRQMGAASLLPGLLLRRSEHCQAGGEVVQLRG</sequence>
<reference evidence="2" key="1">
    <citation type="journal article" date="2013" name="Nature">
        <title>Draft genome of the wheat A-genome progenitor Triticum urartu.</title>
        <authorList>
            <person name="Ling H.Q."/>
            <person name="Zhao S."/>
            <person name="Liu D."/>
            <person name="Wang J."/>
            <person name="Sun H."/>
            <person name="Zhang C."/>
            <person name="Fan H."/>
            <person name="Li D."/>
            <person name="Dong L."/>
            <person name="Tao Y."/>
            <person name="Gao C."/>
            <person name="Wu H."/>
            <person name="Li Y."/>
            <person name="Cui Y."/>
            <person name="Guo X."/>
            <person name="Zheng S."/>
            <person name="Wang B."/>
            <person name="Yu K."/>
            <person name="Liang Q."/>
            <person name="Yang W."/>
            <person name="Lou X."/>
            <person name="Chen J."/>
            <person name="Feng M."/>
            <person name="Jian J."/>
            <person name="Zhang X."/>
            <person name="Luo G."/>
            <person name="Jiang Y."/>
            <person name="Liu J."/>
            <person name="Wang Z."/>
            <person name="Sha Y."/>
            <person name="Zhang B."/>
            <person name="Wu H."/>
            <person name="Tang D."/>
            <person name="Shen Q."/>
            <person name="Xue P."/>
            <person name="Zou S."/>
            <person name="Wang X."/>
            <person name="Liu X."/>
            <person name="Wang F."/>
            <person name="Yang Y."/>
            <person name="An X."/>
            <person name="Dong Z."/>
            <person name="Zhang K."/>
            <person name="Zhang X."/>
            <person name="Luo M.C."/>
            <person name="Dvorak J."/>
            <person name="Tong Y."/>
            <person name="Wang J."/>
            <person name="Yang H."/>
            <person name="Li Z."/>
            <person name="Wang D."/>
            <person name="Zhang A."/>
            <person name="Wang J."/>
        </authorList>
    </citation>
    <scope>NUCLEOTIDE SEQUENCE</scope>
    <source>
        <strain evidence="2">cv. G1812</strain>
    </source>
</reference>
<organism evidence="1 2">
    <name type="scientific">Triticum urartu</name>
    <name type="common">Red wild einkorn</name>
    <name type="synonym">Crithodium urartu</name>
    <dbReference type="NCBI Taxonomy" id="4572"/>
    <lineage>
        <taxon>Eukaryota</taxon>
        <taxon>Viridiplantae</taxon>
        <taxon>Streptophyta</taxon>
        <taxon>Embryophyta</taxon>
        <taxon>Tracheophyta</taxon>
        <taxon>Spermatophyta</taxon>
        <taxon>Magnoliopsida</taxon>
        <taxon>Liliopsida</taxon>
        <taxon>Poales</taxon>
        <taxon>Poaceae</taxon>
        <taxon>BOP clade</taxon>
        <taxon>Pooideae</taxon>
        <taxon>Triticodae</taxon>
        <taxon>Triticeae</taxon>
        <taxon>Triticinae</taxon>
        <taxon>Triticum</taxon>
    </lineage>
</organism>
<protein>
    <submittedName>
        <fullName evidence="1">Uncharacterized protein</fullName>
    </submittedName>
</protein>
<proteinExistence type="predicted"/>
<reference evidence="1" key="2">
    <citation type="submission" date="2018-03" db="EMBL/GenBank/DDBJ databases">
        <title>The Triticum urartu genome reveals the dynamic nature of wheat genome evolution.</title>
        <authorList>
            <person name="Ling H."/>
            <person name="Ma B."/>
            <person name="Shi X."/>
            <person name="Liu H."/>
            <person name="Dong L."/>
            <person name="Sun H."/>
            <person name="Cao Y."/>
            <person name="Gao Q."/>
            <person name="Zheng S."/>
            <person name="Li Y."/>
            <person name="Yu Y."/>
            <person name="Du H."/>
            <person name="Qi M."/>
            <person name="Li Y."/>
            <person name="Yu H."/>
            <person name="Cui Y."/>
            <person name="Wang N."/>
            <person name="Chen C."/>
            <person name="Wu H."/>
            <person name="Zhao Y."/>
            <person name="Zhang J."/>
            <person name="Li Y."/>
            <person name="Zhou W."/>
            <person name="Zhang B."/>
            <person name="Hu W."/>
            <person name="Eijk M."/>
            <person name="Tang J."/>
            <person name="Witsenboer H."/>
            <person name="Zhao S."/>
            <person name="Li Z."/>
            <person name="Zhang A."/>
            <person name="Wang D."/>
            <person name="Liang C."/>
        </authorList>
    </citation>
    <scope>NUCLEOTIDE SEQUENCE [LARGE SCALE GENOMIC DNA]</scope>
    <source>
        <strain evidence="1">cv. G1812</strain>
    </source>
</reference>
<evidence type="ECO:0000313" key="2">
    <source>
        <dbReference type="Proteomes" id="UP000015106"/>
    </source>
</evidence>
<dbReference type="Gramene" id="TuG1812G0500002250.01.T01">
    <property type="protein sequence ID" value="TuG1812G0500002250.01.T01.cds275574"/>
    <property type="gene ID" value="TuG1812G0500002250.01"/>
</dbReference>
<reference evidence="1" key="3">
    <citation type="submission" date="2022-06" db="UniProtKB">
        <authorList>
            <consortium name="EnsemblPlants"/>
        </authorList>
    </citation>
    <scope>IDENTIFICATION</scope>
</reference>
<name>A0A8R7UGE1_TRIUA</name>
<evidence type="ECO:0000313" key="1">
    <source>
        <dbReference type="EnsemblPlants" id="TuG1812G0500002250.01.T01.cds275574"/>
    </source>
</evidence>
<dbReference type="EnsemblPlants" id="TuG1812G0500002250.01.T01">
    <property type="protein sequence ID" value="TuG1812G0500002250.01.T01.cds275574"/>
    <property type="gene ID" value="TuG1812G0500002250.01"/>
</dbReference>
<dbReference type="AlphaFoldDB" id="A0A8R7UGE1"/>